<dbReference type="InterPro" id="IPR014710">
    <property type="entry name" value="RmlC-like_jellyroll"/>
</dbReference>
<organism evidence="1 2">
    <name type="scientific">Nitrospira defluvii</name>
    <dbReference type="NCBI Taxonomy" id="330214"/>
    <lineage>
        <taxon>Bacteria</taxon>
        <taxon>Pseudomonadati</taxon>
        <taxon>Nitrospirota</taxon>
        <taxon>Nitrospiria</taxon>
        <taxon>Nitrospirales</taxon>
        <taxon>Nitrospiraceae</taxon>
        <taxon>Nitrospira</taxon>
    </lineage>
</organism>
<dbReference type="EMBL" id="CAJNBJ010000017">
    <property type="protein sequence ID" value="CAE6781507.1"/>
    <property type="molecule type" value="Genomic_DNA"/>
</dbReference>
<protein>
    <recommendedName>
        <fullName evidence="3">Cupin 2 conserved barrel domain-containing protein</fullName>
    </recommendedName>
</protein>
<keyword evidence="2" id="KW-1185">Reference proteome</keyword>
<gene>
    <name evidence="1" type="ORF">NSPZN2_40778</name>
</gene>
<dbReference type="Gene3D" id="2.60.120.10">
    <property type="entry name" value="Jelly Rolls"/>
    <property type="match status" value="1"/>
</dbReference>
<evidence type="ECO:0000313" key="2">
    <source>
        <dbReference type="Proteomes" id="UP000675880"/>
    </source>
</evidence>
<dbReference type="SUPFAM" id="SSF51182">
    <property type="entry name" value="RmlC-like cupins"/>
    <property type="match status" value="1"/>
</dbReference>
<evidence type="ECO:0000313" key="1">
    <source>
        <dbReference type="EMBL" id="CAE6781507.1"/>
    </source>
</evidence>
<dbReference type="InterPro" id="IPR011051">
    <property type="entry name" value="RmlC_Cupin_sf"/>
</dbReference>
<reference evidence="1 2" key="1">
    <citation type="submission" date="2021-02" db="EMBL/GenBank/DDBJ databases">
        <authorList>
            <person name="Han P."/>
        </authorList>
    </citation>
    <scope>NUCLEOTIDE SEQUENCE [LARGE SCALE GENOMIC DNA]</scope>
    <source>
        <strain evidence="1">Candidatus Nitrospira sp. ZN2</strain>
    </source>
</reference>
<comment type="caution">
    <text evidence="1">The sequence shown here is derived from an EMBL/GenBank/DDBJ whole genome shotgun (WGS) entry which is preliminary data.</text>
</comment>
<name>A0ABN7M7T0_9BACT</name>
<accession>A0ABN7M7T0</accession>
<dbReference type="Proteomes" id="UP000675880">
    <property type="component" value="Unassembled WGS sequence"/>
</dbReference>
<sequence>MPIVGRLELEFGGRCVRPAPGEEVLIPAGVFHTVRNIGGTTAQWLYGYKRMQTG</sequence>
<proteinExistence type="predicted"/>
<evidence type="ECO:0008006" key="3">
    <source>
        <dbReference type="Google" id="ProtNLM"/>
    </source>
</evidence>